<dbReference type="AlphaFoldDB" id="A0A379YMY6"/>
<feature type="chain" id="PRO_5016912385" evidence="3">
    <location>
        <begin position="22"/>
        <end position="382"/>
    </location>
</feature>
<comment type="subcellular location">
    <subcellularLocation>
        <location evidence="1">Secreted</location>
    </subcellularLocation>
</comment>
<evidence type="ECO:0000313" key="4">
    <source>
        <dbReference type="EMBL" id="SUI47432.1"/>
    </source>
</evidence>
<evidence type="ECO:0000256" key="2">
    <source>
        <dbReference type="ARBA" id="ARBA00022525"/>
    </source>
</evidence>
<evidence type="ECO:0000313" key="5">
    <source>
        <dbReference type="Proteomes" id="UP000254069"/>
    </source>
</evidence>
<dbReference type="PANTHER" id="PTHR10009:SF18">
    <property type="entry name" value="PROTEIN YELLOW-LIKE PROTEIN"/>
    <property type="match status" value="1"/>
</dbReference>
<evidence type="ECO:0000256" key="1">
    <source>
        <dbReference type="ARBA" id="ARBA00004613"/>
    </source>
</evidence>
<feature type="signal peptide" evidence="3">
    <location>
        <begin position="1"/>
        <end position="21"/>
    </location>
</feature>
<sequence>MKLLTLSTLLAGALASFGISAAAASASQFSDSQVQVYRTTEQAVGGISFTPSGRMLVSFHPFYEPETKVAEILADGSSKPFPNRDWQGCVRADGSQKDPDTCLNWVLGLRTDANGIVWLLDSGQASPRVTPKLVAWNSNTDKLERIIHLPSPVSLPESQHNDLLISPKHQLIVIADEGIATGPVGDKAALVVVDLKTGQSRRVLQGHPSVMPDTKRPIVIDAGTAGQKSIPVYVGVDGIAMDKDEEWLYFAPLNKGELYRIPMLALANPSLPASVLANQVQFWAHKPNNGGLSIDVDGNLYLTEVGERRIGIIPASSREYRPFAADPRMIWPDGVSLGADGFLYSAAAQLPLSAPLNDGKAENQPPYYIFRFKPLSAGVAGN</sequence>
<dbReference type="Gene3D" id="2.120.10.30">
    <property type="entry name" value="TolB, C-terminal domain"/>
    <property type="match status" value="1"/>
</dbReference>
<dbReference type="SUPFAM" id="SSF101898">
    <property type="entry name" value="NHL repeat"/>
    <property type="match status" value="1"/>
</dbReference>
<dbReference type="InterPro" id="IPR011042">
    <property type="entry name" value="6-blade_b-propeller_TolB-like"/>
</dbReference>
<dbReference type="PANTHER" id="PTHR10009">
    <property type="entry name" value="PROTEIN YELLOW-RELATED"/>
    <property type="match status" value="1"/>
</dbReference>
<dbReference type="Proteomes" id="UP000254069">
    <property type="component" value="Unassembled WGS sequence"/>
</dbReference>
<dbReference type="EMBL" id="UGYO01000001">
    <property type="protein sequence ID" value="SUI47432.1"/>
    <property type="molecule type" value="Genomic_DNA"/>
</dbReference>
<dbReference type="Pfam" id="PF03022">
    <property type="entry name" value="MRJP"/>
    <property type="match status" value="1"/>
</dbReference>
<reference evidence="4 5" key="1">
    <citation type="submission" date="2018-06" db="EMBL/GenBank/DDBJ databases">
        <authorList>
            <consortium name="Pathogen Informatics"/>
            <person name="Doyle S."/>
        </authorList>
    </citation>
    <scope>NUCLEOTIDE SEQUENCE [LARGE SCALE GENOMIC DNA]</scope>
    <source>
        <strain evidence="4 5">NCTC10738</strain>
    </source>
</reference>
<proteinExistence type="predicted"/>
<protein>
    <submittedName>
        <fullName evidence="4">Gluconolactonase</fullName>
    </submittedName>
</protein>
<keyword evidence="5" id="KW-1185">Reference proteome</keyword>
<keyword evidence="3" id="KW-0732">Signal</keyword>
<dbReference type="InterPro" id="IPR017996">
    <property type="entry name" value="MRJP/yellow-related"/>
</dbReference>
<name>A0A379YMY6_9GAMM</name>
<dbReference type="RefSeq" id="WP_115389024.1">
    <property type="nucleotide sequence ID" value="NZ_CP032415.1"/>
</dbReference>
<keyword evidence="2" id="KW-0964">Secreted</keyword>
<dbReference type="GO" id="GO:0005576">
    <property type="term" value="C:extracellular region"/>
    <property type="evidence" value="ECO:0007669"/>
    <property type="project" value="UniProtKB-SubCell"/>
</dbReference>
<gene>
    <name evidence="4" type="ORF">NCTC10738_00287</name>
</gene>
<evidence type="ECO:0000256" key="3">
    <source>
        <dbReference type="SAM" id="SignalP"/>
    </source>
</evidence>
<accession>A0A379YMY6</accession>
<organism evidence="4 5">
    <name type="scientific">Shewanella algae</name>
    <dbReference type="NCBI Taxonomy" id="38313"/>
    <lineage>
        <taxon>Bacteria</taxon>
        <taxon>Pseudomonadati</taxon>
        <taxon>Pseudomonadota</taxon>
        <taxon>Gammaproteobacteria</taxon>
        <taxon>Alteromonadales</taxon>
        <taxon>Shewanellaceae</taxon>
        <taxon>Shewanella</taxon>
    </lineage>
</organism>